<dbReference type="STRING" id="758825.SAMN02982985_00538"/>
<dbReference type="OrthoDB" id="7302783at2"/>
<reference evidence="1 2" key="1">
    <citation type="submission" date="2016-10" db="EMBL/GenBank/DDBJ databases">
        <authorList>
            <person name="de Groot N.N."/>
        </authorList>
    </citation>
    <scope>NUCLEOTIDE SEQUENCE [LARGE SCALE GENOMIC DNA]</scope>
    <source>
        <strain evidence="1 2">ATCC 43154</strain>
    </source>
</reference>
<keyword evidence="2" id="KW-1185">Reference proteome</keyword>
<dbReference type="PDB" id="7FC0">
    <property type="method" value="X-ray"/>
    <property type="resolution" value="2.64 A"/>
    <property type="chains" value="C/F=1-199"/>
</dbReference>
<accession>A0A1I4IFH0</accession>
<proteinExistence type="evidence at protein level"/>
<dbReference type="SMR" id="A0A1I4IFH0"/>
<sequence>MNAPTTAAAGAAPGRQVKDSELLARLADPAARGDFPPGCRAHVRIDISIRAYWHTLFDICPGLLDIADPDGMAIFAPFMDWARRENLTMGWSFYIWVGRWLAQSPWRERLDEELTQALLSASAARWAVLDRSADVGVVLGRRGSDDWIIGWKPNTLAAGRRVELVSLDGQLPRPAEDVGVFHLAGYELDSFPGWLALPR</sequence>
<keyword evidence="3" id="KW-0002">3D-structure</keyword>
<gene>
    <name evidence="1" type="ORF">SAMN02982985_00538</name>
</gene>
<dbReference type="RefSeq" id="WP_093383375.1">
    <property type="nucleotide sequence ID" value="NZ_FOTW01000005.1"/>
</dbReference>
<dbReference type="NCBIfam" id="TIGR04061">
    <property type="entry name" value="AZL_007950_fam"/>
    <property type="match status" value="1"/>
</dbReference>
<evidence type="ECO:0000313" key="1">
    <source>
        <dbReference type="EMBL" id="SFL53080.1"/>
    </source>
</evidence>
<dbReference type="NCBIfam" id="TIGR04160">
    <property type="entry name" value="methbact_MbnC"/>
    <property type="match status" value="1"/>
</dbReference>
<evidence type="ECO:0007829" key="3">
    <source>
        <dbReference type="PDB" id="7FC0"/>
    </source>
</evidence>
<protein>
    <submittedName>
        <fullName evidence="1">Methanobactin biosynthesis cassette protein MbnC</fullName>
    </submittedName>
</protein>
<organism evidence="1 2">
    <name type="scientific">Rugamonas rubra</name>
    <dbReference type="NCBI Taxonomy" id="758825"/>
    <lineage>
        <taxon>Bacteria</taxon>
        <taxon>Pseudomonadati</taxon>
        <taxon>Pseudomonadota</taxon>
        <taxon>Betaproteobacteria</taxon>
        <taxon>Burkholderiales</taxon>
        <taxon>Oxalobacteraceae</taxon>
        <taxon>Telluria group</taxon>
        <taxon>Rugamonas</taxon>
    </lineage>
</organism>
<name>A0A1I4IFH0_9BURK</name>
<evidence type="ECO:0000313" key="2">
    <source>
        <dbReference type="Proteomes" id="UP000199470"/>
    </source>
</evidence>
<dbReference type="AlphaFoldDB" id="A0A1I4IFH0"/>
<dbReference type="EMBL" id="FOTW01000005">
    <property type="protein sequence ID" value="SFL53080.1"/>
    <property type="molecule type" value="Genomic_DNA"/>
</dbReference>
<reference evidence="3" key="2">
    <citation type="journal article" date="2022" name="Cell Res.">
        <title>Crystal structure and catalytic mechanism of the MbnBC holoenzyme required for methanobactin biosynthesis.</title>
        <authorList>
            <person name="Dou C."/>
            <person name="Long Z."/>
            <person name="Li S."/>
            <person name="Zhou D."/>
            <person name="Jin Y."/>
            <person name="Zhang L."/>
            <person name="Zhang X."/>
            <person name="Zheng Y."/>
            <person name="Li L."/>
            <person name="Zhu X."/>
            <person name="Liu Z."/>
            <person name="He S."/>
            <person name="Yan W."/>
            <person name="Yang L."/>
            <person name="Xiong J."/>
            <person name="Fu X."/>
            <person name="Qi S."/>
            <person name="Ren H."/>
            <person name="Chen S."/>
            <person name="Dai L."/>
            <person name="Wang B."/>
            <person name="Cheng W."/>
        </authorList>
    </citation>
    <scope>X-RAY CRYSTALLOGRAPHY (2.64 ANGSTROMS)</scope>
</reference>
<dbReference type="Proteomes" id="UP000199470">
    <property type="component" value="Unassembled WGS sequence"/>
</dbReference>
<dbReference type="InterPro" id="IPR023973">
    <property type="entry name" value="MbnC-like"/>
</dbReference>